<dbReference type="Pfam" id="PF03793">
    <property type="entry name" value="PASTA"/>
    <property type="match status" value="3"/>
</dbReference>
<feature type="domain" description="PASTA" evidence="12">
    <location>
        <begin position="500"/>
        <end position="566"/>
    </location>
</feature>
<accession>A0A1T4M1J8</accession>
<evidence type="ECO:0000256" key="3">
    <source>
        <dbReference type="ARBA" id="ARBA00022679"/>
    </source>
</evidence>
<feature type="domain" description="PASTA" evidence="12">
    <location>
        <begin position="431"/>
        <end position="499"/>
    </location>
</feature>
<keyword evidence="2 13" id="KW-0723">Serine/threonine-protein kinase</keyword>
<organism evidence="13 14">
    <name type="scientific">Globicatella sulfidifaciens DSM 15739</name>
    <dbReference type="NCBI Taxonomy" id="1121925"/>
    <lineage>
        <taxon>Bacteria</taxon>
        <taxon>Bacillati</taxon>
        <taxon>Bacillota</taxon>
        <taxon>Bacilli</taxon>
        <taxon>Lactobacillales</taxon>
        <taxon>Aerococcaceae</taxon>
        <taxon>Globicatella</taxon>
    </lineage>
</organism>
<feature type="transmembrane region" description="Helical" evidence="10">
    <location>
        <begin position="339"/>
        <end position="360"/>
    </location>
</feature>
<keyword evidence="10" id="KW-1133">Transmembrane helix</keyword>
<keyword evidence="10" id="KW-0812">Transmembrane</keyword>
<dbReference type="EC" id="2.7.11.1" evidence="1"/>
<evidence type="ECO:0000256" key="4">
    <source>
        <dbReference type="ARBA" id="ARBA00022741"/>
    </source>
</evidence>
<dbReference type="PROSITE" id="PS00107">
    <property type="entry name" value="PROTEIN_KINASE_ATP"/>
    <property type="match status" value="1"/>
</dbReference>
<dbReference type="PANTHER" id="PTHR43289">
    <property type="entry name" value="MITOGEN-ACTIVATED PROTEIN KINASE KINASE KINASE 20-RELATED"/>
    <property type="match status" value="1"/>
</dbReference>
<dbReference type="AlphaFoldDB" id="A0A1T4M1J8"/>
<evidence type="ECO:0000256" key="8">
    <source>
        <dbReference type="ARBA" id="ARBA00048679"/>
    </source>
</evidence>
<evidence type="ECO:0000259" key="11">
    <source>
        <dbReference type="PROSITE" id="PS50011"/>
    </source>
</evidence>
<feature type="domain" description="PASTA" evidence="12">
    <location>
        <begin position="363"/>
        <end position="430"/>
    </location>
</feature>
<feature type="binding site" evidence="9">
    <location>
        <position position="41"/>
    </location>
    <ligand>
        <name>ATP</name>
        <dbReference type="ChEBI" id="CHEBI:30616"/>
    </ligand>
</feature>
<name>A0A1T4M1J8_9LACT</name>
<dbReference type="PROSITE" id="PS50011">
    <property type="entry name" value="PROTEIN_KINASE_DOM"/>
    <property type="match status" value="1"/>
</dbReference>
<comment type="catalytic activity">
    <reaction evidence="8">
        <text>L-seryl-[protein] + ATP = O-phospho-L-seryl-[protein] + ADP + H(+)</text>
        <dbReference type="Rhea" id="RHEA:17989"/>
        <dbReference type="Rhea" id="RHEA-COMP:9863"/>
        <dbReference type="Rhea" id="RHEA-COMP:11604"/>
        <dbReference type="ChEBI" id="CHEBI:15378"/>
        <dbReference type="ChEBI" id="CHEBI:29999"/>
        <dbReference type="ChEBI" id="CHEBI:30616"/>
        <dbReference type="ChEBI" id="CHEBI:83421"/>
        <dbReference type="ChEBI" id="CHEBI:456216"/>
        <dbReference type="EC" id="2.7.11.1"/>
    </reaction>
</comment>
<protein>
    <recommendedName>
        <fullName evidence="1">non-specific serine/threonine protein kinase</fullName>
        <ecNumber evidence="1">2.7.11.1</ecNumber>
    </recommendedName>
</protein>
<comment type="catalytic activity">
    <reaction evidence="7">
        <text>L-threonyl-[protein] + ATP = O-phospho-L-threonyl-[protein] + ADP + H(+)</text>
        <dbReference type="Rhea" id="RHEA:46608"/>
        <dbReference type="Rhea" id="RHEA-COMP:11060"/>
        <dbReference type="Rhea" id="RHEA-COMP:11605"/>
        <dbReference type="ChEBI" id="CHEBI:15378"/>
        <dbReference type="ChEBI" id="CHEBI:30013"/>
        <dbReference type="ChEBI" id="CHEBI:30616"/>
        <dbReference type="ChEBI" id="CHEBI:61977"/>
        <dbReference type="ChEBI" id="CHEBI:456216"/>
        <dbReference type="EC" id="2.7.11.1"/>
    </reaction>
</comment>
<dbReference type="Gene3D" id="1.10.510.10">
    <property type="entry name" value="Transferase(Phosphotransferase) domain 1"/>
    <property type="match status" value="1"/>
</dbReference>
<evidence type="ECO:0000256" key="9">
    <source>
        <dbReference type="PROSITE-ProRule" id="PRU10141"/>
    </source>
</evidence>
<dbReference type="InterPro" id="IPR005543">
    <property type="entry name" value="PASTA_dom"/>
</dbReference>
<evidence type="ECO:0000256" key="5">
    <source>
        <dbReference type="ARBA" id="ARBA00022777"/>
    </source>
</evidence>
<keyword evidence="6 9" id="KW-0067">ATP-binding</keyword>
<evidence type="ECO:0000256" key="6">
    <source>
        <dbReference type="ARBA" id="ARBA00022840"/>
    </source>
</evidence>
<dbReference type="Gene3D" id="3.30.200.20">
    <property type="entry name" value="Phosphorylase Kinase, domain 1"/>
    <property type="match status" value="1"/>
</dbReference>
<dbReference type="CDD" id="cd06577">
    <property type="entry name" value="PASTA_pknB"/>
    <property type="match status" value="3"/>
</dbReference>
<evidence type="ECO:0000256" key="1">
    <source>
        <dbReference type="ARBA" id="ARBA00012513"/>
    </source>
</evidence>
<dbReference type="PROSITE" id="PS00108">
    <property type="entry name" value="PROTEIN_KINASE_ST"/>
    <property type="match status" value="1"/>
</dbReference>
<sequence length="662" mass="74077">MIEIGDKLSDRYQINDVIGQGGMANVFLARDLILDRDVAVKVLRFDFQDNKDAIRRFQREAMSASQLLHHNIVEVYDVDETDQQQYIVMEYVKGTDLKSFIKQNAPLSLELTVSIMSQILSAIEIAHKNRIIHRDIKPQNILITENNEVKITDFGIAIALSDTSITQTNTLLGSVHYLSPEQARGSSATIKSDIYALGVVLYELITGTVPFNGESAVSIALKHFQEAFPRVKDTVDYVPQSLENVVLKATTKNPTERYNSVEEMHQDLTTSLSANRMNEALFVPKDMSETTVLKPIKPISSAHKALDGKMEAPEPLDEELVPSFDVVPPIEPVRKNYRFVRWLVGILLLVLLVLGSYYVYAQTTRFVTIPDVYNKTQEEAIKLLEENNLNVNQIIPQWDKTLPAGTAIETKPEANSRIEKNSAVNLVVSNGKEQVEIGNYIGEAYEPIRKELTDANFIVVRRGMATNDESQVGVILDQSVEPGSKVVPTDTTITFTVGQMSDSISMQDFNNLPLSMVQNFADEYGLNVDVTYAYDDYISVDQVISQDPVSGTALVPGDTISVVVSQGAQEEVVLQHTETITLEYLPTYADTDLEMKNPLPNVIDVYIGDSQNNINTLHRSFEITETTTVQLKFFIKNDGVGQYRILRNGEVYMESNAVYPEQ</sequence>
<evidence type="ECO:0000256" key="7">
    <source>
        <dbReference type="ARBA" id="ARBA00047899"/>
    </source>
</evidence>
<dbReference type="SUPFAM" id="SSF56112">
    <property type="entry name" value="Protein kinase-like (PK-like)"/>
    <property type="match status" value="1"/>
</dbReference>
<keyword evidence="3" id="KW-0808">Transferase</keyword>
<evidence type="ECO:0000259" key="12">
    <source>
        <dbReference type="PROSITE" id="PS51178"/>
    </source>
</evidence>
<keyword evidence="5 13" id="KW-0418">Kinase</keyword>
<dbReference type="SMART" id="SM00220">
    <property type="entry name" value="S_TKc"/>
    <property type="match status" value="1"/>
</dbReference>
<dbReference type="EMBL" id="FUWO01000010">
    <property type="protein sequence ID" value="SJZ60833.1"/>
    <property type="molecule type" value="Genomic_DNA"/>
</dbReference>
<keyword evidence="4 9" id="KW-0547">Nucleotide-binding</keyword>
<dbReference type="STRING" id="1121925.SAMN02746011_01284"/>
<evidence type="ECO:0000313" key="13">
    <source>
        <dbReference type="EMBL" id="SJZ60833.1"/>
    </source>
</evidence>
<evidence type="ECO:0000313" key="14">
    <source>
        <dbReference type="Proteomes" id="UP000189941"/>
    </source>
</evidence>
<dbReference type="GO" id="GO:0004674">
    <property type="term" value="F:protein serine/threonine kinase activity"/>
    <property type="evidence" value="ECO:0007669"/>
    <property type="project" value="UniProtKB-KW"/>
</dbReference>
<evidence type="ECO:0000256" key="10">
    <source>
        <dbReference type="SAM" id="Phobius"/>
    </source>
</evidence>
<dbReference type="InterPro" id="IPR011009">
    <property type="entry name" value="Kinase-like_dom_sf"/>
</dbReference>
<dbReference type="Gene3D" id="2.60.40.2560">
    <property type="match status" value="1"/>
</dbReference>
<dbReference type="OrthoDB" id="9788659at2"/>
<keyword evidence="14" id="KW-1185">Reference proteome</keyword>
<keyword evidence="10" id="KW-0472">Membrane</keyword>
<dbReference type="Gene3D" id="3.30.10.20">
    <property type="match status" value="3"/>
</dbReference>
<dbReference type="GO" id="GO:0005524">
    <property type="term" value="F:ATP binding"/>
    <property type="evidence" value="ECO:0007669"/>
    <property type="project" value="UniProtKB-UniRule"/>
</dbReference>
<dbReference type="InterPro" id="IPR017441">
    <property type="entry name" value="Protein_kinase_ATP_BS"/>
</dbReference>
<dbReference type="SMART" id="SM00740">
    <property type="entry name" value="PASTA"/>
    <property type="match status" value="3"/>
</dbReference>
<evidence type="ECO:0000256" key="2">
    <source>
        <dbReference type="ARBA" id="ARBA00022527"/>
    </source>
</evidence>
<dbReference type="NCBIfam" id="NF033483">
    <property type="entry name" value="PknB_PASTA_kin"/>
    <property type="match status" value="1"/>
</dbReference>
<dbReference type="Proteomes" id="UP000189941">
    <property type="component" value="Unassembled WGS sequence"/>
</dbReference>
<dbReference type="InterPro" id="IPR008271">
    <property type="entry name" value="Ser/Thr_kinase_AS"/>
</dbReference>
<proteinExistence type="predicted"/>
<dbReference type="FunFam" id="3.30.200.20:FF:000035">
    <property type="entry name" value="Serine/threonine protein kinase Stk1"/>
    <property type="match status" value="1"/>
</dbReference>
<dbReference type="PANTHER" id="PTHR43289:SF34">
    <property type="entry name" value="SERINE_THREONINE-PROTEIN KINASE YBDM-RELATED"/>
    <property type="match status" value="1"/>
</dbReference>
<dbReference type="FunFam" id="1.10.510.10:FF:000021">
    <property type="entry name" value="Serine/threonine protein kinase"/>
    <property type="match status" value="1"/>
</dbReference>
<dbReference type="InterPro" id="IPR000719">
    <property type="entry name" value="Prot_kinase_dom"/>
</dbReference>
<feature type="domain" description="Protein kinase" evidence="11">
    <location>
        <begin position="12"/>
        <end position="268"/>
    </location>
</feature>
<dbReference type="Pfam" id="PF00069">
    <property type="entry name" value="Pkinase"/>
    <property type="match status" value="1"/>
</dbReference>
<dbReference type="CDD" id="cd14014">
    <property type="entry name" value="STKc_PknB_like"/>
    <property type="match status" value="1"/>
</dbReference>
<dbReference type="RefSeq" id="WP_078756032.1">
    <property type="nucleotide sequence ID" value="NZ_FUWO01000010.1"/>
</dbReference>
<gene>
    <name evidence="13" type="ORF">SAMN02746011_01284</name>
</gene>
<dbReference type="PROSITE" id="PS51178">
    <property type="entry name" value="PASTA"/>
    <property type="match status" value="3"/>
</dbReference>
<reference evidence="14" key="1">
    <citation type="submission" date="2017-02" db="EMBL/GenBank/DDBJ databases">
        <authorList>
            <person name="Varghese N."/>
            <person name="Submissions S."/>
        </authorList>
    </citation>
    <scope>NUCLEOTIDE SEQUENCE [LARGE SCALE GENOMIC DNA]</scope>
    <source>
        <strain evidence="14">DSM 15739</strain>
    </source>
</reference>